<evidence type="ECO:0000313" key="1">
    <source>
        <dbReference type="EMBL" id="XKR68793.1"/>
    </source>
</evidence>
<accession>A0ACD5FKR0</accession>
<evidence type="ECO:0000313" key="2">
    <source>
        <dbReference type="Proteomes" id="UP001234913"/>
    </source>
</evidence>
<sequence>MSNLDNCEVVYNVYQTSQYDLFTFINSNRTPNKSHVEKLKQQILEGYEMPPIIVRENGDILDGQHRYLTLLELEKPIQFMIKTHIKKDVLQKSNSLVSKWSIMDHINYYRIENNEDYQQLYDFIEYSGLGASNAAKLLGSAKNKNRTTSMSKVIENGDFYVTNKEDAYQFVDEVLIRLRMEKPTNKIFNALRAIYNLGINNKLLVNVVNALEDEIVLINHTNKILKKIVDTYNKQADKVDRIKITYNKAGNVMLSI</sequence>
<proteinExistence type="predicted"/>
<dbReference type="EMBL" id="CP171742">
    <property type="protein sequence ID" value="XKR68793.1"/>
    <property type="molecule type" value="Genomic_DNA"/>
</dbReference>
<reference evidence="1" key="1">
    <citation type="submission" date="2024-09" db="EMBL/GenBank/DDBJ databases">
        <authorList>
            <person name="Gagne-Thivierge C."/>
        </authorList>
    </citation>
    <scope>NUCLEOTIDE SEQUENCE</scope>
    <source>
        <strain evidence="1">SC310</strain>
    </source>
</reference>
<gene>
    <name evidence="1" type="ORF">QUC96_010120</name>
</gene>
<keyword evidence="2" id="KW-1185">Reference proteome</keyword>
<dbReference type="Proteomes" id="UP001234913">
    <property type="component" value="Chromosome"/>
</dbReference>
<name>A0ACD5FKR0_STAHY</name>
<protein>
    <submittedName>
        <fullName evidence="1">ParB N-terminal domain-containing protein</fullName>
    </submittedName>
</protein>
<organism evidence="1 2">
    <name type="scientific">Staphylococcus hyicus</name>
    <dbReference type="NCBI Taxonomy" id="1284"/>
    <lineage>
        <taxon>Bacteria</taxon>
        <taxon>Bacillati</taxon>
        <taxon>Bacillota</taxon>
        <taxon>Bacilli</taxon>
        <taxon>Bacillales</taxon>
        <taxon>Staphylococcaceae</taxon>
        <taxon>Staphylococcus</taxon>
    </lineage>
</organism>